<evidence type="ECO:0000256" key="4">
    <source>
        <dbReference type="ARBA" id="ARBA00022692"/>
    </source>
</evidence>
<feature type="transmembrane region" description="Helical" evidence="8">
    <location>
        <begin position="349"/>
        <end position="372"/>
    </location>
</feature>
<dbReference type="PANTHER" id="PTHR23028:SF53">
    <property type="entry name" value="ACYL_TRANSF_3 DOMAIN-CONTAINING PROTEIN"/>
    <property type="match status" value="1"/>
</dbReference>
<keyword evidence="3 11" id="KW-0808">Transferase</keyword>
<dbReference type="InterPro" id="IPR043968">
    <property type="entry name" value="SGNH"/>
</dbReference>
<sequence>MEKDKRTYYSHIDSLRAIAVFTVILFHINHSYLPGGFIGVDIFFVISGYLISSQLFKSVSNNTFSIKEFYARRIKRILPAALSVILFTIVIAQFIYLPEDAIKVAESGIWSAISLPNVYFWKFQDTSYFAASSYTTPLLHYWSLGVEEQFYFFWPLVVLILLPRLSKFLFSIVILVTILISAGIAQTLISEHHSFVYYMLPTRAGELLVGALLAALLHFNMIKKPTKNTPLLLLSVFGIVASCVFISSSDIFPGWLYLVPTSFAALFIWSGFNQTSFTHKFLTIKPVLWLGKVSYSAYLIHWPLLAFYRYGYGEPSVFASIVLFFTILLLAFINWKFIEERFRYSSGTFNNLAFKQFILPSIIIVTIAFAVIKTEGFGLRILNDTYATELASKRNHAVTTNKYDYICQYWRLEEKHFNNSDCIIGDSKETDVLLWGDSNAAHYIGIFGTIAKEQGWSFRNVSHAACPPIFADVKSFVKVNRYDDCASSIRLVKTKLAQYNTIIVSAAYNHYQQLDSDFMRHFESMVLELNKAEKKVIIVGKAPVFKKFDRHCLSKTIIYPFKNCLNVQQSNKAEIDDINKQLATFANNTENVNYIDFNSIICSNGCSPYREGKPIYFDSSHIETLSSWNIVRNSSNLNFTFEGRTL</sequence>
<keyword evidence="5 8" id="KW-1133">Transmembrane helix</keyword>
<feature type="transmembrane region" description="Helical" evidence="8">
    <location>
        <begin position="293"/>
        <end position="311"/>
    </location>
</feature>
<feature type="transmembrane region" description="Helical" evidence="8">
    <location>
        <begin position="254"/>
        <end position="272"/>
    </location>
</feature>
<evidence type="ECO:0000259" key="10">
    <source>
        <dbReference type="Pfam" id="PF19040"/>
    </source>
</evidence>
<dbReference type="AlphaFoldDB" id="A0A6N8FFB8"/>
<keyword evidence="2" id="KW-1003">Cell membrane</keyword>
<dbReference type="OrthoDB" id="9767863at2"/>
<evidence type="ECO:0000313" key="12">
    <source>
        <dbReference type="Proteomes" id="UP000439994"/>
    </source>
</evidence>
<feature type="transmembrane region" description="Helical" evidence="8">
    <location>
        <begin position="317"/>
        <end position="337"/>
    </location>
</feature>
<keyword evidence="7 11" id="KW-0012">Acyltransferase</keyword>
<feature type="domain" description="Acyltransferase 3" evidence="9">
    <location>
        <begin position="12"/>
        <end position="332"/>
    </location>
</feature>
<feature type="transmembrane region" description="Helical" evidence="8">
    <location>
        <begin position="141"/>
        <end position="162"/>
    </location>
</feature>
<dbReference type="Pfam" id="PF01757">
    <property type="entry name" value="Acyl_transf_3"/>
    <property type="match status" value="1"/>
</dbReference>
<keyword evidence="4 8" id="KW-0812">Transmembrane</keyword>
<evidence type="ECO:0000256" key="1">
    <source>
        <dbReference type="ARBA" id="ARBA00004651"/>
    </source>
</evidence>
<protein>
    <submittedName>
        <fullName evidence="11">Acyltransferase family protein</fullName>
    </submittedName>
</protein>
<evidence type="ECO:0000256" key="7">
    <source>
        <dbReference type="ARBA" id="ARBA00023315"/>
    </source>
</evidence>
<comment type="caution">
    <text evidence="11">The sequence shown here is derived from an EMBL/GenBank/DDBJ whole genome shotgun (WGS) entry which is preliminary data.</text>
</comment>
<dbReference type="PANTHER" id="PTHR23028">
    <property type="entry name" value="ACETYLTRANSFERASE"/>
    <property type="match status" value="1"/>
</dbReference>
<feature type="transmembrane region" description="Helical" evidence="8">
    <location>
        <begin position="169"/>
        <end position="189"/>
    </location>
</feature>
<dbReference type="Pfam" id="PF19040">
    <property type="entry name" value="SGNH"/>
    <property type="match status" value="1"/>
</dbReference>
<dbReference type="GO" id="GO:0009103">
    <property type="term" value="P:lipopolysaccharide biosynthetic process"/>
    <property type="evidence" value="ECO:0007669"/>
    <property type="project" value="TreeGrafter"/>
</dbReference>
<dbReference type="InterPro" id="IPR036514">
    <property type="entry name" value="SGNH_hydro_sf"/>
</dbReference>
<feature type="transmembrane region" description="Helical" evidence="8">
    <location>
        <begin position="36"/>
        <end position="56"/>
    </location>
</feature>
<evidence type="ECO:0000256" key="6">
    <source>
        <dbReference type="ARBA" id="ARBA00023136"/>
    </source>
</evidence>
<dbReference type="InterPro" id="IPR050879">
    <property type="entry name" value="Acyltransferase_3"/>
</dbReference>
<feature type="transmembrane region" description="Helical" evidence="8">
    <location>
        <begin position="195"/>
        <end position="219"/>
    </location>
</feature>
<evidence type="ECO:0000256" key="3">
    <source>
        <dbReference type="ARBA" id="ARBA00022679"/>
    </source>
</evidence>
<accession>A0A6N8FFB8</accession>
<dbReference type="Proteomes" id="UP000439994">
    <property type="component" value="Unassembled WGS sequence"/>
</dbReference>
<dbReference type="RefSeq" id="WP_155697085.1">
    <property type="nucleotide sequence ID" value="NZ_WOCD01000005.1"/>
</dbReference>
<feature type="transmembrane region" description="Helical" evidence="8">
    <location>
        <begin position="12"/>
        <end position="30"/>
    </location>
</feature>
<keyword evidence="12" id="KW-1185">Reference proteome</keyword>
<dbReference type="GO" id="GO:0016747">
    <property type="term" value="F:acyltransferase activity, transferring groups other than amino-acyl groups"/>
    <property type="evidence" value="ECO:0007669"/>
    <property type="project" value="InterPro"/>
</dbReference>
<dbReference type="GO" id="GO:0005886">
    <property type="term" value="C:plasma membrane"/>
    <property type="evidence" value="ECO:0007669"/>
    <property type="project" value="UniProtKB-SubCell"/>
</dbReference>
<dbReference type="InterPro" id="IPR002656">
    <property type="entry name" value="Acyl_transf_3_dom"/>
</dbReference>
<reference evidence="11 12" key="1">
    <citation type="submission" date="2019-11" db="EMBL/GenBank/DDBJ databases">
        <title>P. haliotis isolates from Z. marina roots.</title>
        <authorList>
            <person name="Cohen M."/>
            <person name="Jospin G."/>
            <person name="Eisen J.A."/>
            <person name="Coil D.A."/>
        </authorList>
    </citation>
    <scope>NUCLEOTIDE SEQUENCE [LARGE SCALE GENOMIC DNA]</scope>
    <source>
        <strain evidence="11 12">UCD-MCMsp1aY</strain>
    </source>
</reference>
<evidence type="ECO:0000256" key="2">
    <source>
        <dbReference type="ARBA" id="ARBA00022475"/>
    </source>
</evidence>
<feature type="transmembrane region" description="Helical" evidence="8">
    <location>
        <begin position="231"/>
        <end position="248"/>
    </location>
</feature>
<proteinExistence type="predicted"/>
<dbReference type="EMBL" id="WOCD01000005">
    <property type="protein sequence ID" value="MUH73680.1"/>
    <property type="molecule type" value="Genomic_DNA"/>
</dbReference>
<evidence type="ECO:0000256" key="8">
    <source>
        <dbReference type="SAM" id="Phobius"/>
    </source>
</evidence>
<evidence type="ECO:0000313" key="11">
    <source>
        <dbReference type="EMBL" id="MUH73680.1"/>
    </source>
</evidence>
<dbReference type="Gene3D" id="3.40.50.1110">
    <property type="entry name" value="SGNH hydrolase"/>
    <property type="match status" value="1"/>
</dbReference>
<gene>
    <name evidence="11" type="ORF">GNP35_15005</name>
</gene>
<name>A0A6N8FFB8_9GAMM</name>
<comment type="subcellular location">
    <subcellularLocation>
        <location evidence="1">Cell membrane</location>
        <topology evidence="1">Multi-pass membrane protein</topology>
    </subcellularLocation>
</comment>
<evidence type="ECO:0000256" key="5">
    <source>
        <dbReference type="ARBA" id="ARBA00022989"/>
    </source>
</evidence>
<dbReference type="GO" id="GO:0016788">
    <property type="term" value="F:hydrolase activity, acting on ester bonds"/>
    <property type="evidence" value="ECO:0007669"/>
    <property type="project" value="UniProtKB-ARBA"/>
</dbReference>
<feature type="transmembrane region" description="Helical" evidence="8">
    <location>
        <begin position="77"/>
        <end position="97"/>
    </location>
</feature>
<evidence type="ECO:0000259" key="9">
    <source>
        <dbReference type="Pfam" id="PF01757"/>
    </source>
</evidence>
<keyword evidence="6 8" id="KW-0472">Membrane</keyword>
<organism evidence="11 12">
    <name type="scientific">Psychrosphaera haliotis</name>
    <dbReference type="NCBI Taxonomy" id="555083"/>
    <lineage>
        <taxon>Bacteria</taxon>
        <taxon>Pseudomonadati</taxon>
        <taxon>Pseudomonadota</taxon>
        <taxon>Gammaproteobacteria</taxon>
        <taxon>Alteromonadales</taxon>
        <taxon>Pseudoalteromonadaceae</taxon>
        <taxon>Psychrosphaera</taxon>
    </lineage>
</organism>
<feature type="domain" description="SGNH" evidence="10">
    <location>
        <begin position="416"/>
        <end position="622"/>
    </location>
</feature>